<evidence type="ECO:0000313" key="7">
    <source>
        <dbReference type="Proteomes" id="UP001149719"/>
    </source>
</evidence>
<feature type="domain" description="HTH lysR-type" evidence="5">
    <location>
        <begin position="9"/>
        <end position="66"/>
    </location>
</feature>
<keyword evidence="2" id="KW-0805">Transcription regulation</keyword>
<dbReference type="CDD" id="cd08417">
    <property type="entry name" value="PBP2_Nitroaromatics_like"/>
    <property type="match status" value="1"/>
</dbReference>
<dbReference type="InterPro" id="IPR036388">
    <property type="entry name" value="WH-like_DNA-bd_sf"/>
</dbReference>
<reference evidence="6" key="1">
    <citation type="submission" date="2022-12" db="EMBL/GenBank/DDBJ databases">
        <title>Marinomonas 15G1-11 sp. nov, isolated from marine algae.</title>
        <authorList>
            <person name="Butt M."/>
            <person name="Choi D.G."/>
            <person name="Kim J.M."/>
            <person name="Lee J.K."/>
            <person name="Baek J.H."/>
            <person name="Jeon C.O."/>
        </authorList>
    </citation>
    <scope>NUCLEOTIDE SEQUENCE</scope>
    <source>
        <strain evidence="6">15G1-11</strain>
    </source>
</reference>
<dbReference type="Gene3D" id="1.10.10.10">
    <property type="entry name" value="Winged helix-like DNA-binding domain superfamily/Winged helix DNA-binding domain"/>
    <property type="match status" value="1"/>
</dbReference>
<dbReference type="SUPFAM" id="SSF53850">
    <property type="entry name" value="Periplasmic binding protein-like II"/>
    <property type="match status" value="1"/>
</dbReference>
<keyword evidence="4" id="KW-0804">Transcription</keyword>
<organism evidence="6 7">
    <name type="scientific">Marinomonas phaeophyticola</name>
    <dbReference type="NCBI Taxonomy" id="3004091"/>
    <lineage>
        <taxon>Bacteria</taxon>
        <taxon>Pseudomonadati</taxon>
        <taxon>Pseudomonadota</taxon>
        <taxon>Gammaproteobacteria</taxon>
        <taxon>Oceanospirillales</taxon>
        <taxon>Oceanospirillaceae</taxon>
        <taxon>Marinomonas</taxon>
    </lineage>
</organism>
<dbReference type="InterPro" id="IPR036390">
    <property type="entry name" value="WH_DNA-bd_sf"/>
</dbReference>
<dbReference type="InterPro" id="IPR000847">
    <property type="entry name" value="LysR_HTH_N"/>
</dbReference>
<evidence type="ECO:0000313" key="6">
    <source>
        <dbReference type="EMBL" id="MCZ2722708.1"/>
    </source>
</evidence>
<dbReference type="InterPro" id="IPR005119">
    <property type="entry name" value="LysR_subst-bd"/>
</dbReference>
<dbReference type="SUPFAM" id="SSF46785">
    <property type="entry name" value="Winged helix' DNA-binding domain"/>
    <property type="match status" value="1"/>
</dbReference>
<accession>A0ABT4JWF2</accession>
<dbReference type="Gene3D" id="3.40.190.10">
    <property type="entry name" value="Periplasmic binding protein-like II"/>
    <property type="match status" value="2"/>
</dbReference>
<keyword evidence="7" id="KW-1185">Reference proteome</keyword>
<name>A0ABT4JWF2_9GAMM</name>
<dbReference type="Pfam" id="PF03466">
    <property type="entry name" value="LysR_substrate"/>
    <property type="match status" value="1"/>
</dbReference>
<dbReference type="InterPro" id="IPR037402">
    <property type="entry name" value="YidZ_PBP2"/>
</dbReference>
<comment type="similarity">
    <text evidence="1">Belongs to the LysR transcriptional regulatory family.</text>
</comment>
<dbReference type="PROSITE" id="PS50931">
    <property type="entry name" value="HTH_LYSR"/>
    <property type="match status" value="1"/>
</dbReference>
<dbReference type="InterPro" id="IPR050389">
    <property type="entry name" value="LysR-type_TF"/>
</dbReference>
<comment type="caution">
    <text evidence="6">The sequence shown here is derived from an EMBL/GenBank/DDBJ whole genome shotgun (WGS) entry which is preliminary data.</text>
</comment>
<proteinExistence type="inferred from homology"/>
<evidence type="ECO:0000256" key="1">
    <source>
        <dbReference type="ARBA" id="ARBA00009437"/>
    </source>
</evidence>
<dbReference type="Pfam" id="PF00126">
    <property type="entry name" value="HTH_1"/>
    <property type="match status" value="1"/>
</dbReference>
<evidence type="ECO:0000259" key="5">
    <source>
        <dbReference type="PROSITE" id="PS50931"/>
    </source>
</evidence>
<sequence>MISNALQQLDLKSLTGLLYLLEERHVGRAAERLSLSQSAMSRLLNRLRDAFDDPLFIRTATGMEPSYKALELELPIKSMLEQITALSQVSEFQSQTSQRTFRLQTTHYQAQAYVPAIAERFYREAPFASLETTTITETSLMSQPDHKVDAVLCSEYIQVPNSFHKALLGREKFRCIMSKNHPLANKRHITLDDYLACSHVLVNMGGSGRIMSDMLLGDRAQERRFAFRTPYFLAALETVGQTSLLLSTSGLLGERFQQQFGLEMKELPLDFPDTHYYLCWLRAMENDPANEWFRSIAMDVVRDLIPHPEA</sequence>
<dbReference type="RefSeq" id="WP_269126544.1">
    <property type="nucleotide sequence ID" value="NZ_JAPUBN010000018.1"/>
</dbReference>
<dbReference type="EMBL" id="JAPUBN010000018">
    <property type="protein sequence ID" value="MCZ2722708.1"/>
    <property type="molecule type" value="Genomic_DNA"/>
</dbReference>
<evidence type="ECO:0000256" key="2">
    <source>
        <dbReference type="ARBA" id="ARBA00023015"/>
    </source>
</evidence>
<protein>
    <submittedName>
        <fullName evidence="6">LysR substrate-binding domain-containing protein</fullName>
    </submittedName>
</protein>
<gene>
    <name evidence="6" type="ORF">O1D97_14085</name>
</gene>
<dbReference type="PANTHER" id="PTHR30118">
    <property type="entry name" value="HTH-TYPE TRANSCRIPTIONAL REGULATOR LEUO-RELATED"/>
    <property type="match status" value="1"/>
</dbReference>
<evidence type="ECO:0000256" key="3">
    <source>
        <dbReference type="ARBA" id="ARBA00023125"/>
    </source>
</evidence>
<dbReference type="Proteomes" id="UP001149719">
    <property type="component" value="Unassembled WGS sequence"/>
</dbReference>
<keyword evidence="3" id="KW-0238">DNA-binding</keyword>
<dbReference type="PRINTS" id="PR00039">
    <property type="entry name" value="HTHLYSR"/>
</dbReference>
<dbReference type="PANTHER" id="PTHR30118:SF15">
    <property type="entry name" value="TRANSCRIPTIONAL REGULATORY PROTEIN"/>
    <property type="match status" value="1"/>
</dbReference>
<evidence type="ECO:0000256" key="4">
    <source>
        <dbReference type="ARBA" id="ARBA00023163"/>
    </source>
</evidence>